<feature type="domain" description="Signal transduction histidine kinase subgroup 3 dimerisation and phosphoacceptor" evidence="5">
    <location>
        <begin position="199"/>
        <end position="261"/>
    </location>
</feature>
<dbReference type="Pfam" id="PF02518">
    <property type="entry name" value="HATPase_c"/>
    <property type="match status" value="1"/>
</dbReference>
<evidence type="ECO:0000256" key="1">
    <source>
        <dbReference type="ARBA" id="ARBA00022679"/>
    </source>
</evidence>
<dbReference type="GO" id="GO:0016020">
    <property type="term" value="C:membrane"/>
    <property type="evidence" value="ECO:0007669"/>
    <property type="project" value="InterPro"/>
</dbReference>
<dbReference type="InterPro" id="IPR036890">
    <property type="entry name" value="HATPase_C_sf"/>
</dbReference>
<dbReference type="SUPFAM" id="SSF55874">
    <property type="entry name" value="ATPase domain of HSP90 chaperone/DNA topoisomerase II/histidine kinase"/>
    <property type="match status" value="1"/>
</dbReference>
<dbReference type="CDD" id="cd16917">
    <property type="entry name" value="HATPase_UhpB-NarQ-NarX-like"/>
    <property type="match status" value="1"/>
</dbReference>
<reference evidence="6" key="1">
    <citation type="submission" date="2018-06" db="EMBL/GenBank/DDBJ databases">
        <authorList>
            <person name="Zhirakovskaya E."/>
        </authorList>
    </citation>
    <scope>NUCLEOTIDE SEQUENCE</scope>
</reference>
<evidence type="ECO:0000313" key="6">
    <source>
        <dbReference type="EMBL" id="VAW38132.1"/>
    </source>
</evidence>
<gene>
    <name evidence="6" type="ORF">MNBD_GAMMA01-261</name>
</gene>
<proteinExistence type="predicted"/>
<dbReference type="PANTHER" id="PTHR24421">
    <property type="entry name" value="NITRATE/NITRITE SENSOR PROTEIN NARX-RELATED"/>
    <property type="match status" value="1"/>
</dbReference>
<accession>A0A3B0VGN0</accession>
<keyword evidence="2 6" id="KW-0418">Kinase</keyword>
<dbReference type="PANTHER" id="PTHR24421:SF59">
    <property type="entry name" value="OXYGEN SENSOR HISTIDINE KINASE NREB"/>
    <property type="match status" value="1"/>
</dbReference>
<feature type="transmembrane region" description="Helical" evidence="3">
    <location>
        <begin position="146"/>
        <end position="166"/>
    </location>
</feature>
<dbReference type="GO" id="GO:0000155">
    <property type="term" value="F:phosphorelay sensor kinase activity"/>
    <property type="evidence" value="ECO:0007669"/>
    <property type="project" value="InterPro"/>
</dbReference>
<feature type="transmembrane region" description="Helical" evidence="3">
    <location>
        <begin position="67"/>
        <end position="85"/>
    </location>
</feature>
<dbReference type="Pfam" id="PF07730">
    <property type="entry name" value="HisKA_3"/>
    <property type="match status" value="1"/>
</dbReference>
<dbReference type="Gene3D" id="3.30.565.10">
    <property type="entry name" value="Histidine kinase-like ATPase, C-terminal domain"/>
    <property type="match status" value="1"/>
</dbReference>
<keyword evidence="1" id="KW-0808">Transferase</keyword>
<dbReference type="InterPro" id="IPR050482">
    <property type="entry name" value="Sensor_HK_TwoCompSys"/>
</dbReference>
<dbReference type="AlphaFoldDB" id="A0A3B0VGN0"/>
<protein>
    <submittedName>
        <fullName evidence="6">Two-component system sensor histidine kinase</fullName>
    </submittedName>
</protein>
<dbReference type="GO" id="GO:0046983">
    <property type="term" value="F:protein dimerization activity"/>
    <property type="evidence" value="ECO:0007669"/>
    <property type="project" value="InterPro"/>
</dbReference>
<keyword evidence="3" id="KW-1133">Transmembrane helix</keyword>
<evidence type="ECO:0000259" key="5">
    <source>
        <dbReference type="Pfam" id="PF07730"/>
    </source>
</evidence>
<dbReference type="InterPro" id="IPR011712">
    <property type="entry name" value="Sig_transdc_His_kin_sub3_dim/P"/>
</dbReference>
<dbReference type="EMBL" id="UOEW01000193">
    <property type="protein sequence ID" value="VAW38132.1"/>
    <property type="molecule type" value="Genomic_DNA"/>
</dbReference>
<feature type="domain" description="Histidine kinase/HSP90-like ATPase" evidence="4">
    <location>
        <begin position="301"/>
        <end position="375"/>
    </location>
</feature>
<organism evidence="6">
    <name type="scientific">hydrothermal vent metagenome</name>
    <dbReference type="NCBI Taxonomy" id="652676"/>
    <lineage>
        <taxon>unclassified sequences</taxon>
        <taxon>metagenomes</taxon>
        <taxon>ecological metagenomes</taxon>
    </lineage>
</organism>
<feature type="transmembrane region" description="Helical" evidence="3">
    <location>
        <begin position="42"/>
        <end position="60"/>
    </location>
</feature>
<dbReference type="InterPro" id="IPR003594">
    <property type="entry name" value="HATPase_dom"/>
</dbReference>
<keyword evidence="3" id="KW-0812">Transmembrane</keyword>
<keyword evidence="3" id="KW-0472">Membrane</keyword>
<sequence>MTYRFSHILLIRLAGLFIWLSQSAPLLIKMIVDSNWLASNSILWLLSHISFGLGFIILTKHLGHKKLLMEEWILLFAMIAVIYIINWSTFSINGIFYSLIIAILLPWIMTVKQGIIILTIQSLLIGWQLFTGLQNTSEIENNQLDSVVFLIFLIGLSAFAYVMSLLGSRQQNAKEELRKVNSELRATQVLLSDSSRINERLRISRELHDLIGHHLTALSLNLEVASHITAGKANKQVKKAQSIARLLLSDVRDVVSAFRNKGTLNIAQAITELTDGVPRLSIHIDIDRKYTIEDPKLAQTMLRCTQELITNCIKHAQANNLWLEFSKDINSIIIQIKDDGIGLTSSMKEGNGLTGIRERVKQFNGDVAIIPSNTGFHIKIIFRP</sequence>
<dbReference type="Gene3D" id="1.20.5.1930">
    <property type="match status" value="1"/>
</dbReference>
<evidence type="ECO:0000259" key="4">
    <source>
        <dbReference type="Pfam" id="PF02518"/>
    </source>
</evidence>
<name>A0A3B0VGN0_9ZZZZ</name>
<evidence type="ECO:0000256" key="2">
    <source>
        <dbReference type="ARBA" id="ARBA00022777"/>
    </source>
</evidence>
<evidence type="ECO:0000256" key="3">
    <source>
        <dbReference type="SAM" id="Phobius"/>
    </source>
</evidence>
<feature type="transmembrane region" description="Helical" evidence="3">
    <location>
        <begin position="115"/>
        <end position="134"/>
    </location>
</feature>